<dbReference type="EMBL" id="LSSK01000073">
    <property type="protein sequence ID" value="OMH85535.1"/>
    <property type="molecule type" value="Genomic_DNA"/>
</dbReference>
<protein>
    <submittedName>
        <fullName evidence="2">Uncharacterized protein</fullName>
    </submittedName>
</protein>
<sequence>MVFRNKKAAGKAGHNLVYQDNKPAFIKKLLSSVPETPTIHSKAMQNQHGFELLDKKARRELREAHKTDSEHRKSTEYNKTEQEGSDDRNSEIMEQAEVAKIIHKPPGNYYSLKNIK</sequence>
<gene>
    <name evidence="2" type="ORF">AX774_g924</name>
</gene>
<dbReference type="Proteomes" id="UP000188320">
    <property type="component" value="Unassembled WGS sequence"/>
</dbReference>
<keyword evidence="3" id="KW-1185">Reference proteome</keyword>
<dbReference type="AlphaFoldDB" id="A0A1R1PX14"/>
<reference evidence="3" key="1">
    <citation type="submission" date="2017-01" db="EMBL/GenBank/DDBJ databases">
        <authorList>
            <person name="Wang Y."/>
            <person name="White M."/>
            <person name="Kvist S."/>
            <person name="Moncalvo J.-M."/>
        </authorList>
    </citation>
    <scope>NUCLEOTIDE SEQUENCE [LARGE SCALE GENOMIC DNA]</scope>
    <source>
        <strain evidence="3">COL-18-3</strain>
    </source>
</reference>
<evidence type="ECO:0000313" key="3">
    <source>
        <dbReference type="Proteomes" id="UP000188320"/>
    </source>
</evidence>
<evidence type="ECO:0000256" key="1">
    <source>
        <dbReference type="SAM" id="MobiDB-lite"/>
    </source>
</evidence>
<organism evidence="2 3">
    <name type="scientific">Zancudomyces culisetae</name>
    <name type="common">Gut fungus</name>
    <name type="synonym">Smittium culisetae</name>
    <dbReference type="NCBI Taxonomy" id="1213189"/>
    <lineage>
        <taxon>Eukaryota</taxon>
        <taxon>Fungi</taxon>
        <taxon>Fungi incertae sedis</taxon>
        <taxon>Zoopagomycota</taxon>
        <taxon>Kickxellomycotina</taxon>
        <taxon>Harpellomycetes</taxon>
        <taxon>Harpellales</taxon>
        <taxon>Legeriomycetaceae</taxon>
        <taxon>Zancudomyces</taxon>
    </lineage>
</organism>
<feature type="region of interest" description="Disordered" evidence="1">
    <location>
        <begin position="57"/>
        <end position="92"/>
    </location>
</feature>
<comment type="caution">
    <text evidence="2">The sequence shown here is derived from an EMBL/GenBank/DDBJ whole genome shotgun (WGS) entry which is preliminary data.</text>
</comment>
<proteinExistence type="predicted"/>
<name>A0A1R1PX14_ZANCU</name>
<feature type="compositionally biased region" description="Basic and acidic residues" evidence="1">
    <location>
        <begin position="57"/>
        <end position="91"/>
    </location>
</feature>
<accession>A0A1R1PX14</accession>
<evidence type="ECO:0000313" key="2">
    <source>
        <dbReference type="EMBL" id="OMH85535.1"/>
    </source>
</evidence>